<sequence>MLYFIGTGSSLTTSSPSTGGVSITECANMNKKCMGKLINLQRTQNPQDMCRILNSTLDCFNVVVAKCGGTLPNTEEIERMMVRARKQVALACNAGENVPTDTTEGCQEKVGKCMNMMQDFSVGPNKEDSCREFQNIKSCFESVTDSCDSDQIQVGRYMTGLEKQIAQICGGIDFETETAVKTKPVQGGTDQLKCFEELQRCSTESNILSESDCEGIMSTIECLGNVTSACPGVFNVSTFYRIEQIENMAANCSSTTDETEKEEEVDSAWCASKAQSCLNMISSFSVKNGMEATCGSLHNMVKCFDEVIDKCESSIVDLEKNSGQLFAMKEKITSACRKGGTGLVITPNSNQEKCMNKYKRCAGMMAKVPLHEDNKVMCPLLRRSMACIKKVSLECGSLLPASAKQQFSNFENLNKICPVGSYKSGGSRGKFTEKCSNDIKVCDGKANSIMSGDNIAKTDCRDGFRTLTCYRQVARECRLPKSNRKFFKHFKTTLTDTCERRSTVKHTRGLIDFDIDWPWEDQDWNGEFEGDDSSEDAVLFGDEDFEMEKDFMFD</sequence>
<accession>V3YZT5</accession>
<evidence type="ECO:0000313" key="2">
    <source>
        <dbReference type="Proteomes" id="UP000030746"/>
    </source>
</evidence>
<protein>
    <recommendedName>
        <fullName evidence="3">DUF19 domain-containing protein</fullName>
    </recommendedName>
</protein>
<dbReference type="GeneID" id="20250142"/>
<reference evidence="1 2" key="1">
    <citation type="journal article" date="2013" name="Nature">
        <title>Insights into bilaterian evolution from three spiralian genomes.</title>
        <authorList>
            <person name="Simakov O."/>
            <person name="Marletaz F."/>
            <person name="Cho S.J."/>
            <person name="Edsinger-Gonzales E."/>
            <person name="Havlak P."/>
            <person name="Hellsten U."/>
            <person name="Kuo D.H."/>
            <person name="Larsson T."/>
            <person name="Lv J."/>
            <person name="Arendt D."/>
            <person name="Savage R."/>
            <person name="Osoegawa K."/>
            <person name="de Jong P."/>
            <person name="Grimwood J."/>
            <person name="Chapman J.A."/>
            <person name="Shapiro H."/>
            <person name="Aerts A."/>
            <person name="Otillar R.P."/>
            <person name="Terry A.Y."/>
            <person name="Boore J.L."/>
            <person name="Grigoriev I.V."/>
            <person name="Lindberg D.R."/>
            <person name="Seaver E.C."/>
            <person name="Weisblat D.A."/>
            <person name="Putnam N.H."/>
            <person name="Rokhsar D.S."/>
        </authorList>
    </citation>
    <scope>NUCLEOTIDE SEQUENCE [LARGE SCALE GENOMIC DNA]</scope>
</reference>
<dbReference type="AlphaFoldDB" id="V3YZT5"/>
<gene>
    <name evidence="1" type="ORF">LOTGIDRAFT_236412</name>
</gene>
<dbReference type="HOGENOM" id="CLU_491989_0_0_1"/>
<keyword evidence="2" id="KW-1185">Reference proteome</keyword>
<dbReference type="Proteomes" id="UP000030746">
    <property type="component" value="Unassembled WGS sequence"/>
</dbReference>
<dbReference type="EMBL" id="KB203598">
    <property type="protein sequence ID" value="ESO83728.1"/>
    <property type="molecule type" value="Genomic_DNA"/>
</dbReference>
<dbReference type="KEGG" id="lgi:LOTGIDRAFT_236412"/>
<dbReference type="RefSeq" id="XP_009065515.1">
    <property type="nucleotide sequence ID" value="XM_009067267.1"/>
</dbReference>
<evidence type="ECO:0000313" key="1">
    <source>
        <dbReference type="EMBL" id="ESO83728.1"/>
    </source>
</evidence>
<proteinExistence type="predicted"/>
<dbReference type="OMA" id="MNDENCG"/>
<dbReference type="OrthoDB" id="10394003at2759"/>
<name>V3YZT5_LOTGI</name>
<organism evidence="1 2">
    <name type="scientific">Lottia gigantea</name>
    <name type="common">Giant owl limpet</name>
    <dbReference type="NCBI Taxonomy" id="225164"/>
    <lineage>
        <taxon>Eukaryota</taxon>
        <taxon>Metazoa</taxon>
        <taxon>Spiralia</taxon>
        <taxon>Lophotrochozoa</taxon>
        <taxon>Mollusca</taxon>
        <taxon>Gastropoda</taxon>
        <taxon>Patellogastropoda</taxon>
        <taxon>Lottioidea</taxon>
        <taxon>Lottiidae</taxon>
        <taxon>Lottia</taxon>
    </lineage>
</organism>
<evidence type="ECO:0008006" key="3">
    <source>
        <dbReference type="Google" id="ProtNLM"/>
    </source>
</evidence>
<dbReference type="CTD" id="20250142"/>